<dbReference type="InterPro" id="IPR027417">
    <property type="entry name" value="P-loop_NTPase"/>
</dbReference>
<dbReference type="AlphaFoldDB" id="A0A3M0A753"/>
<dbReference type="Proteomes" id="UP000267246">
    <property type="component" value="Unassembled WGS sequence"/>
</dbReference>
<keyword evidence="1 3" id="KW-0547">Nucleotide-binding</keyword>
<evidence type="ECO:0000256" key="1">
    <source>
        <dbReference type="ARBA" id="ARBA00022741"/>
    </source>
</evidence>
<gene>
    <name evidence="6" type="ORF">JN00_0280</name>
</gene>
<dbReference type="Gene3D" id="3.40.50.300">
    <property type="entry name" value="P-loop containing nucleotide triphosphate hydrolases"/>
    <property type="match status" value="1"/>
</dbReference>
<dbReference type="GO" id="GO:0006412">
    <property type="term" value="P:translation"/>
    <property type="evidence" value="ECO:0007669"/>
    <property type="project" value="TreeGrafter"/>
</dbReference>
<organism evidence="6 7">
    <name type="scientific">Metamycoplasma subdolum</name>
    <dbReference type="NCBI Taxonomy" id="92407"/>
    <lineage>
        <taxon>Bacteria</taxon>
        <taxon>Bacillati</taxon>
        <taxon>Mycoplasmatota</taxon>
        <taxon>Mycoplasmoidales</taxon>
        <taxon>Metamycoplasmataceae</taxon>
        <taxon>Metamycoplasma</taxon>
    </lineage>
</organism>
<feature type="binding site" evidence="4">
    <location>
        <position position="171"/>
    </location>
    <ligand>
        <name>GTP</name>
        <dbReference type="ChEBI" id="CHEBI:37565"/>
    </ligand>
</feature>
<dbReference type="GO" id="GO:0003924">
    <property type="term" value="F:GTPase activity"/>
    <property type="evidence" value="ECO:0007669"/>
    <property type="project" value="TreeGrafter"/>
</dbReference>
<dbReference type="InterPro" id="IPR006073">
    <property type="entry name" value="GTP-bd"/>
</dbReference>
<protein>
    <recommendedName>
        <fullName evidence="3">Ribosome biogenesis GTPase A</fullName>
    </recommendedName>
</protein>
<name>A0A3M0A753_9BACT</name>
<feature type="binding site" evidence="4">
    <location>
        <begin position="128"/>
        <end position="133"/>
    </location>
    <ligand>
        <name>GTP</name>
        <dbReference type="ChEBI" id="CHEBI:37565"/>
    </ligand>
</feature>
<keyword evidence="3" id="KW-0963">Cytoplasm</keyword>
<dbReference type="CDD" id="cd01856">
    <property type="entry name" value="YlqF"/>
    <property type="match status" value="1"/>
</dbReference>
<reference evidence="6 7" key="1">
    <citation type="submission" date="2018-10" db="EMBL/GenBank/DDBJ databases">
        <title>Genomic Encyclopedia of Archaeal and Bacterial Type Strains, Phase II (KMG-II): from individual species to whole genera.</title>
        <authorList>
            <person name="Goeker M."/>
        </authorList>
    </citation>
    <scope>NUCLEOTIDE SEQUENCE [LARGE SCALE GENOMIC DNA]</scope>
    <source>
        <strain evidence="6 7">ATCC 29870</strain>
    </source>
</reference>
<evidence type="ECO:0000256" key="3">
    <source>
        <dbReference type="PIRNR" id="PIRNR006230"/>
    </source>
</evidence>
<keyword evidence="7" id="KW-1185">Reference proteome</keyword>
<evidence type="ECO:0000313" key="7">
    <source>
        <dbReference type="Proteomes" id="UP000267246"/>
    </source>
</evidence>
<dbReference type="GO" id="GO:0005525">
    <property type="term" value="F:GTP binding"/>
    <property type="evidence" value="ECO:0007669"/>
    <property type="project" value="UniProtKB-KW"/>
</dbReference>
<dbReference type="PRINTS" id="PR00326">
    <property type="entry name" value="GTP1OBG"/>
</dbReference>
<dbReference type="OrthoDB" id="9779790at2"/>
<dbReference type="SUPFAM" id="SSF52540">
    <property type="entry name" value="P-loop containing nucleoside triphosphate hydrolases"/>
    <property type="match status" value="1"/>
</dbReference>
<dbReference type="Gene3D" id="1.10.1580.10">
    <property type="match status" value="1"/>
</dbReference>
<sequence>MINWFPGHMAKQFRLLKEKQKLFDLFIILLDSRLPLSSFNPEIFEIAKNKKILFIFNKIDLTNLTRLKQITNQYKEKGEVILTNLKSKDAFAKINSIINKYYLESKKRNDLKNKLTPPLKCVVVGMPNVGKSTLINLLKKSKVAKVGAMAGVTRSEQWINCKNYMLLDTPGLLMPKIEGDIGPKLALVGSISKDAISLNEFIVEIYKVVSKYFPEKIEEIKLKPSFSEEEIYEQIYEHAKNSNFLLKGNELDFNKSANNLINYFSNLTNVIYD</sequence>
<dbReference type="EMBL" id="REFI01000006">
    <property type="protein sequence ID" value="RMA78638.1"/>
    <property type="molecule type" value="Genomic_DNA"/>
</dbReference>
<dbReference type="PANTHER" id="PTHR45782:SF4">
    <property type="entry name" value="MITOCHONDRIAL RIBOSOME-ASSOCIATED GTPASE 1"/>
    <property type="match status" value="1"/>
</dbReference>
<dbReference type="InterPro" id="IPR019991">
    <property type="entry name" value="GTP-bd_ribosome_bgen"/>
</dbReference>
<comment type="function">
    <text evidence="3">Required for a late step of 50S ribosomal subunit assembly. Has GTPase activity.</text>
</comment>
<evidence type="ECO:0000256" key="4">
    <source>
        <dbReference type="PIRSR" id="PIRSR006230-1"/>
    </source>
</evidence>
<accession>A0A3M0A753</accession>
<evidence type="ECO:0000259" key="5">
    <source>
        <dbReference type="PROSITE" id="PS51721"/>
    </source>
</evidence>
<feature type="domain" description="CP-type G" evidence="5">
    <location>
        <begin position="13"/>
        <end position="175"/>
    </location>
</feature>
<dbReference type="RefSeq" id="WP_121940758.1">
    <property type="nucleotide sequence ID" value="NZ_CP137846.1"/>
</dbReference>
<proteinExistence type="inferred from homology"/>
<keyword evidence="2 3" id="KW-0342">GTP-binding</keyword>
<dbReference type="InterPro" id="IPR016478">
    <property type="entry name" value="GTPase_MTG1"/>
</dbReference>
<dbReference type="Pfam" id="PF01926">
    <property type="entry name" value="MMR_HSR1"/>
    <property type="match status" value="1"/>
</dbReference>
<comment type="subcellular location">
    <subcellularLocation>
        <location evidence="3">Cytoplasm</location>
    </subcellularLocation>
</comment>
<dbReference type="NCBIfam" id="TIGR03596">
    <property type="entry name" value="GTPase_YlqF"/>
    <property type="match status" value="1"/>
</dbReference>
<feature type="binding site" evidence="4">
    <location>
        <begin position="57"/>
        <end position="60"/>
    </location>
    <ligand>
        <name>GTP</name>
        <dbReference type="ChEBI" id="CHEBI:37565"/>
    </ligand>
</feature>
<dbReference type="PROSITE" id="PS51721">
    <property type="entry name" value="G_CP"/>
    <property type="match status" value="1"/>
</dbReference>
<comment type="similarity">
    <text evidence="3">Belongs to the TRAFAC class YlqF/YawG GTPase family. MTG1 subfamily.</text>
</comment>
<dbReference type="InterPro" id="IPR030378">
    <property type="entry name" value="G_CP_dom"/>
</dbReference>
<evidence type="ECO:0000256" key="2">
    <source>
        <dbReference type="ARBA" id="ARBA00023134"/>
    </source>
</evidence>
<evidence type="ECO:0000313" key="6">
    <source>
        <dbReference type="EMBL" id="RMA78638.1"/>
    </source>
</evidence>
<dbReference type="PIRSF" id="PIRSF006230">
    <property type="entry name" value="MG442"/>
    <property type="match status" value="1"/>
</dbReference>
<dbReference type="GO" id="GO:0005737">
    <property type="term" value="C:cytoplasm"/>
    <property type="evidence" value="ECO:0007669"/>
    <property type="project" value="UniProtKB-SubCell"/>
</dbReference>
<dbReference type="PANTHER" id="PTHR45782">
    <property type="entry name" value="MITOCHONDRIAL RIBOSOME-ASSOCIATED GTPASE 1"/>
    <property type="match status" value="1"/>
</dbReference>
<dbReference type="InterPro" id="IPR023179">
    <property type="entry name" value="GTP-bd_ortho_bundle_sf"/>
</dbReference>
<comment type="caution">
    <text evidence="6">The sequence shown here is derived from an EMBL/GenBank/DDBJ whole genome shotgun (WGS) entry which is preliminary data.</text>
</comment>